<evidence type="ECO:0000313" key="3">
    <source>
        <dbReference type="EMBL" id="ART75277.1"/>
    </source>
</evidence>
<keyword evidence="4" id="KW-1185">Reference proteome</keyword>
<evidence type="ECO:0000313" key="4">
    <source>
        <dbReference type="Proteomes" id="UP000195573"/>
    </source>
</evidence>
<feature type="transmembrane region" description="Helical" evidence="1">
    <location>
        <begin position="18"/>
        <end position="39"/>
    </location>
</feature>
<dbReference type="EMBL" id="CP020880">
    <property type="protein sequence ID" value="ART75277.1"/>
    <property type="molecule type" value="Genomic_DNA"/>
</dbReference>
<dbReference type="PANTHER" id="PTHR46211">
    <property type="entry name" value="GLYCEROPHOSPHORYL DIESTER PHOSPHODIESTERASE"/>
    <property type="match status" value="1"/>
</dbReference>
<sequence>MAEITIPSQKKPHKKRKAWIALGTIAGTLGTLGLIFTFLPVSKQATKPFFENGGLPLVIAHQGGELLAPSNTMIAFEQAVEMGVDVLETDIHMTKDGHLVAIHDSTVDRTTNGQGEVAALSLEEVKQLDAGYHFVDLDGNNSFRGKGVTIPTVEEMFQAFPNTRIEIEIKDTNPPEKYEEIARKLWDLTKEYNREDTLLVASFDQEILETFNSFTDGKVALVGGRQEITRFVLFHKLFVRNLYKPEVDAFQIPLQESIFDLTNLRLIRDAQRSGVQMHYWTIDDKETMRYLLEQGADGILTNRPDLLLEVREEMVD</sequence>
<protein>
    <submittedName>
        <fullName evidence="3">Glycerophosphodiester phosphodiesterase</fullName>
    </submittedName>
</protein>
<keyword evidence="1" id="KW-0812">Transmembrane</keyword>
<dbReference type="Pfam" id="PF03009">
    <property type="entry name" value="GDPD"/>
    <property type="match status" value="1"/>
</dbReference>
<keyword evidence="1" id="KW-1133">Transmembrane helix</keyword>
<dbReference type="CDD" id="cd08561">
    <property type="entry name" value="GDPD_cytoplasmic_ScUgpQ2_like"/>
    <property type="match status" value="1"/>
</dbReference>
<dbReference type="RefSeq" id="WP_088017204.1">
    <property type="nucleotide sequence ID" value="NZ_CP020880.1"/>
</dbReference>
<gene>
    <name evidence="3" type="ORF">B4U37_04105</name>
</gene>
<keyword evidence="1" id="KW-0472">Membrane</keyword>
<evidence type="ECO:0000259" key="2">
    <source>
        <dbReference type="PROSITE" id="PS51704"/>
    </source>
</evidence>
<dbReference type="Gene3D" id="3.20.20.190">
    <property type="entry name" value="Phosphatidylinositol (PI) phosphodiesterase"/>
    <property type="match status" value="1"/>
</dbReference>
<evidence type="ECO:0000256" key="1">
    <source>
        <dbReference type="SAM" id="Phobius"/>
    </source>
</evidence>
<feature type="domain" description="GP-PDE" evidence="2">
    <location>
        <begin position="56"/>
        <end position="311"/>
    </location>
</feature>
<reference evidence="3 4" key="1">
    <citation type="submission" date="2017-04" db="EMBL/GenBank/DDBJ databases">
        <title>Complete Genome Sequence of the Bacillus horikoshii 20a strain from Cuatro Cienegas, Coahuila, Mexico.</title>
        <authorList>
            <person name="Zarza E."/>
            <person name="Alcaraz L.D."/>
            <person name="Aguilar-Salinas B."/>
            <person name="Islas A."/>
            <person name="Olmedo-Alvarez G."/>
        </authorList>
    </citation>
    <scope>NUCLEOTIDE SEQUENCE [LARGE SCALE GENOMIC DNA]</scope>
    <source>
        <strain evidence="3 4">20a</strain>
    </source>
</reference>
<dbReference type="GeneID" id="96737610"/>
<dbReference type="SUPFAM" id="SSF51695">
    <property type="entry name" value="PLC-like phosphodiesterases"/>
    <property type="match status" value="1"/>
</dbReference>
<name>A0ABN4ZAB4_9BACI</name>
<dbReference type="Proteomes" id="UP000195573">
    <property type="component" value="Chromosome"/>
</dbReference>
<dbReference type="PANTHER" id="PTHR46211:SF1">
    <property type="entry name" value="GLYCEROPHOSPHODIESTER PHOSPHODIESTERASE, CYTOPLASMIC"/>
    <property type="match status" value="1"/>
</dbReference>
<proteinExistence type="predicted"/>
<dbReference type="InterPro" id="IPR017946">
    <property type="entry name" value="PLC-like_Pdiesterase_TIM-brl"/>
</dbReference>
<organism evidence="3 4">
    <name type="scientific">Sutcliffiella horikoshii</name>
    <dbReference type="NCBI Taxonomy" id="79883"/>
    <lineage>
        <taxon>Bacteria</taxon>
        <taxon>Bacillati</taxon>
        <taxon>Bacillota</taxon>
        <taxon>Bacilli</taxon>
        <taxon>Bacillales</taxon>
        <taxon>Bacillaceae</taxon>
        <taxon>Sutcliffiella</taxon>
    </lineage>
</organism>
<dbReference type="InterPro" id="IPR030395">
    <property type="entry name" value="GP_PDE_dom"/>
</dbReference>
<accession>A0ABN4ZAB4</accession>
<dbReference type="PROSITE" id="PS51704">
    <property type="entry name" value="GP_PDE"/>
    <property type="match status" value="1"/>
</dbReference>